<proteinExistence type="predicted"/>
<dbReference type="PANTHER" id="PTHR36382">
    <property type="entry name" value="OSJNBA0043L09.26 PROTEIN"/>
    <property type="match status" value="1"/>
</dbReference>
<organism evidence="1 2">
    <name type="scientific">Sphagnum troendelagicum</name>
    <dbReference type="NCBI Taxonomy" id="128251"/>
    <lineage>
        <taxon>Eukaryota</taxon>
        <taxon>Viridiplantae</taxon>
        <taxon>Streptophyta</taxon>
        <taxon>Embryophyta</taxon>
        <taxon>Bryophyta</taxon>
        <taxon>Sphagnophytina</taxon>
        <taxon>Sphagnopsida</taxon>
        <taxon>Sphagnales</taxon>
        <taxon>Sphagnaceae</taxon>
        <taxon>Sphagnum</taxon>
    </lineage>
</organism>
<gene>
    <name evidence="1" type="ORF">CSSPTR1EN2_LOCUS10650</name>
</gene>
<dbReference type="PANTHER" id="PTHR36382:SF2">
    <property type="entry name" value="OS04G0635700 PROTEIN"/>
    <property type="match status" value="1"/>
</dbReference>
<accession>A0ABP0U2T7</accession>
<dbReference type="Proteomes" id="UP001497512">
    <property type="component" value="Chromosome 18"/>
</dbReference>
<name>A0ABP0U2T7_9BRYO</name>
<keyword evidence="2" id="KW-1185">Reference proteome</keyword>
<evidence type="ECO:0000313" key="2">
    <source>
        <dbReference type="Proteomes" id="UP001497512"/>
    </source>
</evidence>
<protein>
    <submittedName>
        <fullName evidence="1">Uncharacterized protein</fullName>
    </submittedName>
</protein>
<reference evidence="1" key="1">
    <citation type="submission" date="2024-02" db="EMBL/GenBank/DDBJ databases">
        <authorList>
            <consortium name="ELIXIR-Norway"/>
            <consortium name="Elixir Norway"/>
        </authorList>
    </citation>
    <scope>NUCLEOTIDE SEQUENCE</scope>
</reference>
<sequence>MMMSLAQAGNCRVCGHLAGRGQLWQQTSVKSLASVPAPMSANPGIGRQQQSLQMSVKASSNDGTPGSFLTTEEAGLIEMSNLDMHERFLCRLTVSSLNLLRMIAEQEGAAIEDLNAGRICDWFQKDKEKRDQDIDSATLKWKSSGW</sequence>
<dbReference type="EMBL" id="OZ019910">
    <property type="protein sequence ID" value="CAK9211420.1"/>
    <property type="molecule type" value="Genomic_DNA"/>
</dbReference>
<evidence type="ECO:0000313" key="1">
    <source>
        <dbReference type="EMBL" id="CAK9211420.1"/>
    </source>
</evidence>